<organism evidence="1 2">
    <name type="scientific">Citrullus colocynthis</name>
    <name type="common">colocynth</name>
    <dbReference type="NCBI Taxonomy" id="252529"/>
    <lineage>
        <taxon>Eukaryota</taxon>
        <taxon>Viridiplantae</taxon>
        <taxon>Streptophyta</taxon>
        <taxon>Embryophyta</taxon>
        <taxon>Tracheophyta</taxon>
        <taxon>Spermatophyta</taxon>
        <taxon>Magnoliopsida</taxon>
        <taxon>eudicotyledons</taxon>
        <taxon>Gunneridae</taxon>
        <taxon>Pentapetalae</taxon>
        <taxon>rosids</taxon>
        <taxon>fabids</taxon>
        <taxon>Cucurbitales</taxon>
        <taxon>Cucurbitaceae</taxon>
        <taxon>Benincaseae</taxon>
        <taxon>Citrullus</taxon>
    </lineage>
</organism>
<name>A0ABP0XMN9_9ROSI</name>
<reference evidence="1 2" key="1">
    <citation type="submission" date="2024-03" db="EMBL/GenBank/DDBJ databases">
        <authorList>
            <person name="Gkanogiannis A."/>
            <person name="Becerra Lopez-Lavalle L."/>
        </authorList>
    </citation>
    <scope>NUCLEOTIDE SEQUENCE [LARGE SCALE GENOMIC DNA]</scope>
</reference>
<gene>
    <name evidence="1" type="ORF">CITCOLO1_LOCUS995</name>
</gene>
<evidence type="ECO:0000313" key="2">
    <source>
        <dbReference type="Proteomes" id="UP001642487"/>
    </source>
</evidence>
<dbReference type="EMBL" id="OZ021735">
    <property type="protein sequence ID" value="CAK9309418.1"/>
    <property type="molecule type" value="Genomic_DNA"/>
</dbReference>
<protein>
    <submittedName>
        <fullName evidence="1">Uncharacterized protein</fullName>
    </submittedName>
</protein>
<evidence type="ECO:0000313" key="1">
    <source>
        <dbReference type="EMBL" id="CAK9309418.1"/>
    </source>
</evidence>
<accession>A0ABP0XMN9</accession>
<keyword evidence="2" id="KW-1185">Reference proteome</keyword>
<sequence>MRTRQLTREIQKRAKSADNGVLADTWELSVKMGPEKTICPYATWFCRFQFALTTPTPHITFIIQLGFLPPLLLNPTSFHYRNLRFPIPIPIPIPSFSLFSPSFSSPLSISPPTPISLSPPPQHSSCL</sequence>
<dbReference type="Proteomes" id="UP001642487">
    <property type="component" value="Chromosome 1"/>
</dbReference>
<proteinExistence type="predicted"/>